<comment type="caution">
    <text evidence="1">The sequence shown here is derived from an EMBL/GenBank/DDBJ whole genome shotgun (WGS) entry which is preliminary data.</text>
</comment>
<reference evidence="1 2" key="1">
    <citation type="submission" date="2020-07" db="EMBL/GenBank/DDBJ databases">
        <title>Genomic Encyclopedia of Type Strains, Phase IV (KMG-V): Genome sequencing to study the core and pangenomes of soil and plant-associated prokaryotes.</title>
        <authorList>
            <person name="Whitman W."/>
        </authorList>
    </citation>
    <scope>NUCLEOTIDE SEQUENCE [LARGE SCALE GENOMIC DNA]</scope>
    <source>
        <strain evidence="1 2">AN3</strain>
    </source>
</reference>
<evidence type="ECO:0000313" key="1">
    <source>
        <dbReference type="EMBL" id="MBA8881640.1"/>
    </source>
</evidence>
<gene>
    <name evidence="1" type="ORF">FHW16_005385</name>
</gene>
<name>A0A839EYT8_9HYPH</name>
<protein>
    <submittedName>
        <fullName evidence="1">Uncharacterized protein</fullName>
    </submittedName>
</protein>
<dbReference type="Proteomes" id="UP000549052">
    <property type="component" value="Unassembled WGS sequence"/>
</dbReference>
<evidence type="ECO:0000313" key="2">
    <source>
        <dbReference type="Proteomes" id="UP000549052"/>
    </source>
</evidence>
<proteinExistence type="predicted"/>
<accession>A0A839EYT8</accession>
<keyword evidence="2" id="KW-1185">Reference proteome</keyword>
<organism evidence="1 2">
    <name type="scientific">Phyllobacterium myrsinacearum</name>
    <dbReference type="NCBI Taxonomy" id="28101"/>
    <lineage>
        <taxon>Bacteria</taxon>
        <taxon>Pseudomonadati</taxon>
        <taxon>Pseudomonadota</taxon>
        <taxon>Alphaproteobacteria</taxon>
        <taxon>Hyphomicrobiales</taxon>
        <taxon>Phyllobacteriaceae</taxon>
        <taxon>Phyllobacterium</taxon>
    </lineage>
</organism>
<dbReference type="RefSeq" id="WP_182552203.1">
    <property type="nucleotide sequence ID" value="NZ_JACGXN010000016.1"/>
</dbReference>
<dbReference type="AlphaFoldDB" id="A0A839EYT8"/>
<sequence>MPRFIVEKLQDAYVRYQTVVDADNAQDAKDKVKAWTFVGQWVPTGHVDEYDHFDISDNDPEKVEDDHVIAEDVAISVSEQARDIIIAALRLWQRLDTFSIPHSIEELARNGRASYLSNEEIDELVESVNHD</sequence>
<dbReference type="EMBL" id="JACGXN010000016">
    <property type="protein sequence ID" value="MBA8881640.1"/>
    <property type="molecule type" value="Genomic_DNA"/>
</dbReference>